<organism evidence="2 3">
    <name type="scientific">Diplocarpon coronariae</name>
    <dbReference type="NCBI Taxonomy" id="2795749"/>
    <lineage>
        <taxon>Eukaryota</taxon>
        <taxon>Fungi</taxon>
        <taxon>Dikarya</taxon>
        <taxon>Ascomycota</taxon>
        <taxon>Pezizomycotina</taxon>
        <taxon>Leotiomycetes</taxon>
        <taxon>Helotiales</taxon>
        <taxon>Drepanopezizaceae</taxon>
        <taxon>Diplocarpon</taxon>
    </lineage>
</organism>
<evidence type="ECO:0000313" key="3">
    <source>
        <dbReference type="Proteomes" id="UP000242519"/>
    </source>
</evidence>
<evidence type="ECO:0000256" key="1">
    <source>
        <dbReference type="SAM" id="MobiDB-lite"/>
    </source>
</evidence>
<protein>
    <submittedName>
        <fullName evidence="2">Uncharacterized protein</fullName>
    </submittedName>
</protein>
<accession>A0A218Z8L8</accession>
<evidence type="ECO:0000313" key="2">
    <source>
        <dbReference type="EMBL" id="OWP04044.1"/>
    </source>
</evidence>
<dbReference type="AlphaFoldDB" id="A0A218Z8L8"/>
<keyword evidence="3" id="KW-1185">Reference proteome</keyword>
<dbReference type="EMBL" id="MZNU01000138">
    <property type="protein sequence ID" value="OWP04044.1"/>
    <property type="molecule type" value="Genomic_DNA"/>
</dbReference>
<reference evidence="2 3" key="1">
    <citation type="submission" date="2017-04" db="EMBL/GenBank/DDBJ databases">
        <title>Draft genome sequence of Marssonina coronaria NL1: causal agent of apple blotch.</title>
        <authorList>
            <person name="Cheng Q."/>
        </authorList>
    </citation>
    <scope>NUCLEOTIDE SEQUENCE [LARGE SCALE GENOMIC DNA]</scope>
    <source>
        <strain evidence="2 3">NL1</strain>
    </source>
</reference>
<feature type="region of interest" description="Disordered" evidence="1">
    <location>
        <begin position="84"/>
        <end position="125"/>
    </location>
</feature>
<name>A0A218Z8L8_9HELO</name>
<dbReference type="Proteomes" id="UP000242519">
    <property type="component" value="Unassembled WGS sequence"/>
</dbReference>
<feature type="compositionally biased region" description="Polar residues" evidence="1">
    <location>
        <begin position="114"/>
        <end position="125"/>
    </location>
</feature>
<feature type="compositionally biased region" description="Low complexity" evidence="1">
    <location>
        <begin position="100"/>
        <end position="113"/>
    </location>
</feature>
<dbReference type="InParanoid" id="A0A218Z8L8"/>
<feature type="compositionally biased region" description="Low complexity" evidence="1">
    <location>
        <begin position="13"/>
        <end position="27"/>
    </location>
</feature>
<sequence length="125" mass="13057">MAADDICGPGRAEPTSPSQTSEPSGSSARPSTWVLAAPDRGPLPVRRAEPKKDICRRDRRPVVGGVICARARVGIRHVITLARGPPATRAPGFSASRGCPVPARTGAARPTAPESQSPSEDVTRE</sequence>
<proteinExistence type="predicted"/>
<comment type="caution">
    <text evidence="2">The sequence shown here is derived from an EMBL/GenBank/DDBJ whole genome shotgun (WGS) entry which is preliminary data.</text>
</comment>
<gene>
    <name evidence="2" type="ORF">B2J93_1598</name>
</gene>
<feature type="region of interest" description="Disordered" evidence="1">
    <location>
        <begin position="1"/>
        <end position="49"/>
    </location>
</feature>